<proteinExistence type="predicted"/>
<evidence type="ECO:0000313" key="2">
    <source>
        <dbReference type="EMBL" id="PCI26151.1"/>
    </source>
</evidence>
<keyword evidence="1" id="KW-0175">Coiled coil</keyword>
<reference evidence="3" key="1">
    <citation type="submission" date="2017-08" db="EMBL/GenBank/DDBJ databases">
        <title>A dynamic microbial community with high functional redundancy inhabits the cold, oxic subseafloor aquifer.</title>
        <authorList>
            <person name="Tully B.J."/>
            <person name="Wheat C.G."/>
            <person name="Glazer B.T."/>
            <person name="Huber J.A."/>
        </authorList>
    </citation>
    <scope>NUCLEOTIDE SEQUENCE [LARGE SCALE GENOMIC DNA]</scope>
</reference>
<protein>
    <submittedName>
        <fullName evidence="2">Uncharacterized protein</fullName>
    </submittedName>
</protein>
<evidence type="ECO:0000313" key="3">
    <source>
        <dbReference type="Proteomes" id="UP000218113"/>
    </source>
</evidence>
<gene>
    <name evidence="2" type="ORF">COB67_10295</name>
</gene>
<evidence type="ECO:0000256" key="1">
    <source>
        <dbReference type="SAM" id="Coils"/>
    </source>
</evidence>
<comment type="caution">
    <text evidence="2">The sequence shown here is derived from an EMBL/GenBank/DDBJ whole genome shotgun (WGS) entry which is preliminary data.</text>
</comment>
<sequence>MVNVIFIMFKADVYPKTVKEVHDIEKDFMACSIDASDYILLTTQIKMDILAQEDIHKEELEKKIQRFMKKIHTLIRSKKSKYPYLKEKYLPKP</sequence>
<dbReference type="AlphaFoldDB" id="A0A2A4SYK3"/>
<dbReference type="Proteomes" id="UP000218113">
    <property type="component" value="Unassembled WGS sequence"/>
</dbReference>
<accession>A0A2A4SYK3</accession>
<feature type="coiled-coil region" evidence="1">
    <location>
        <begin position="50"/>
        <end position="77"/>
    </location>
</feature>
<dbReference type="EMBL" id="NVSR01000100">
    <property type="protein sequence ID" value="PCI26151.1"/>
    <property type="molecule type" value="Genomic_DNA"/>
</dbReference>
<organism evidence="2 3">
    <name type="scientific">SAR324 cluster bacterium</name>
    <dbReference type="NCBI Taxonomy" id="2024889"/>
    <lineage>
        <taxon>Bacteria</taxon>
        <taxon>Deltaproteobacteria</taxon>
        <taxon>SAR324 cluster</taxon>
    </lineage>
</organism>
<name>A0A2A4SYK3_9DELT</name>